<dbReference type="EMBL" id="CP022123">
    <property type="protein sequence ID" value="ASG28927.1"/>
    <property type="molecule type" value="Genomic_DNA"/>
</dbReference>
<organism evidence="5 8">
    <name type="scientific">Fusobacterium nucleatum subsp. polymorphum</name>
    <name type="common">Fusobacterium polymorphum</name>
    <dbReference type="NCBI Taxonomy" id="76857"/>
    <lineage>
        <taxon>Bacteria</taxon>
        <taxon>Fusobacteriati</taxon>
        <taxon>Fusobacteriota</taxon>
        <taxon>Fusobacteriia</taxon>
        <taxon>Fusobacteriales</taxon>
        <taxon>Fusobacteriaceae</taxon>
        <taxon>Fusobacterium</taxon>
    </lineage>
</organism>
<protein>
    <submittedName>
        <fullName evidence="5">Uncharacterized protein</fullName>
    </submittedName>
</protein>
<evidence type="ECO:0000256" key="1">
    <source>
        <dbReference type="SAM" id="SignalP"/>
    </source>
</evidence>
<dbReference type="EMBL" id="NIRO01000015">
    <property type="protein sequence ID" value="PHI11308.1"/>
    <property type="molecule type" value="Genomic_DNA"/>
</dbReference>
<dbReference type="AlphaFoldDB" id="A0A0S1YX39"/>
<keyword evidence="1" id="KW-0732">Signal</keyword>
<evidence type="ECO:0000313" key="8">
    <source>
        <dbReference type="Proteomes" id="UP000221852"/>
    </source>
</evidence>
<evidence type="ECO:0000313" key="4">
    <source>
        <dbReference type="EMBL" id="PHI11308.1"/>
    </source>
</evidence>
<feature type="signal peptide" evidence="1">
    <location>
        <begin position="1"/>
        <end position="23"/>
    </location>
</feature>
<dbReference type="EMBL" id="CP013121">
    <property type="protein sequence ID" value="ALM94977.1"/>
    <property type="molecule type" value="Genomic_DNA"/>
</dbReference>
<proteinExistence type="predicted"/>
<name>A0A0S1YX39_FUSNP</name>
<dbReference type="EMBL" id="NIRQ01000001">
    <property type="protein sequence ID" value="PHI12831.1"/>
    <property type="molecule type" value="Genomic_DNA"/>
</dbReference>
<dbReference type="Proteomes" id="UP000067061">
    <property type="component" value="Chromosome"/>
</dbReference>
<evidence type="ECO:0000313" key="6">
    <source>
        <dbReference type="Proteomes" id="UP000067061"/>
    </source>
</evidence>
<evidence type="ECO:0000313" key="9">
    <source>
        <dbReference type="Proteomes" id="UP000224507"/>
    </source>
</evidence>
<gene>
    <name evidence="4" type="ORF">CBG56_09950</name>
    <name evidence="5" type="ORF">CBG59_03230</name>
    <name evidence="3" type="ORF">CBG61_08450</name>
    <name evidence="2" type="ORF">RO02_10360</name>
</gene>
<dbReference type="Proteomes" id="UP000224507">
    <property type="component" value="Unassembled WGS sequence"/>
</dbReference>
<feature type="chain" id="PRO_5014239197" evidence="1">
    <location>
        <begin position="24"/>
        <end position="221"/>
    </location>
</feature>
<reference evidence="2 6" key="1">
    <citation type="submission" date="2015-11" db="EMBL/GenBank/DDBJ databases">
        <authorList>
            <person name="Kook J.-K."/>
            <person name="Park S.-N."/>
            <person name="Lim Y.K."/>
            <person name="Jo E."/>
        </authorList>
    </citation>
    <scope>NUCLEOTIDE SEQUENCE [LARGE SCALE GENOMIC DNA]</scope>
    <source>
        <strain evidence="2 6">ChDC F306</strain>
    </source>
</reference>
<sequence>MKRFSLKFMLIFILSLFSSFTYADGVFSKYYNGRFNYVINVPTTKYENGVGGTENLNFVKNSNLIPTKNFFSAYEGANSDGLTIQDINGNIIILAYGSYFLNSEEVNGLSRETIRNSFEYDRLNYNLFLRKYYNGNLPSNIDPLKYDYNKNLFIYGENVAYNTIGKNFYVVSYIEENKIVYKKVIYSKDSNAYIVFQASYLPKDKKFMDKLVVEMVNSIRY</sequence>
<evidence type="ECO:0000313" key="2">
    <source>
        <dbReference type="EMBL" id="ALM94977.1"/>
    </source>
</evidence>
<accession>A0A0S1YX39</accession>
<evidence type="ECO:0000313" key="5">
    <source>
        <dbReference type="EMBL" id="PHI12831.1"/>
    </source>
</evidence>
<evidence type="ECO:0000313" key="3">
    <source>
        <dbReference type="EMBL" id="ASG28927.1"/>
    </source>
</evidence>
<dbReference type="Proteomes" id="UP000197638">
    <property type="component" value="Chromosome"/>
</dbReference>
<dbReference type="RefSeq" id="WP_005900900.1">
    <property type="nucleotide sequence ID" value="NZ_CP013121.1"/>
</dbReference>
<reference evidence="5 8" key="3">
    <citation type="submission" date="2017-06" db="EMBL/GenBank/DDBJ databases">
        <title>Draft genome sequence of Fusobacterium nucleatum subsp. polymorphum KCOM 1330 (=ChDC F330).</title>
        <authorList>
            <person name="Kook J.-K."/>
            <person name="Park S.-N."/>
            <person name="Lim Y.K."/>
            <person name="Roh H."/>
        </authorList>
    </citation>
    <scope>NUCLEOTIDE SEQUENCE [LARGE SCALE GENOMIC DNA]</scope>
    <source>
        <strain evidence="5">KCOM 1330</strain>
        <strain evidence="8">KCOM 1330 (ChDC F330)</strain>
    </source>
</reference>
<dbReference type="Proteomes" id="UP000221852">
    <property type="component" value="Unassembled WGS sequence"/>
</dbReference>
<evidence type="ECO:0000313" key="7">
    <source>
        <dbReference type="Proteomes" id="UP000197638"/>
    </source>
</evidence>
<reference evidence="3 7" key="4">
    <citation type="submission" date="2017-06" db="EMBL/GenBank/DDBJ databases">
        <title>Genome sequencing of Fusobacterium nucleatum subsp. polymorphum KCOM 1275 (=ChDC F310).</title>
        <authorList>
            <person name="Kook J.-K."/>
            <person name="Park S.-N."/>
            <person name="Lim Y.K."/>
            <person name="Roh H."/>
        </authorList>
    </citation>
    <scope>NUCLEOTIDE SEQUENCE [LARGE SCALE GENOMIC DNA]</scope>
    <source>
        <strain evidence="3 7">KCOM 1275</strain>
    </source>
</reference>
<reference evidence="4 9" key="2">
    <citation type="submission" date="2017-06" db="EMBL/GenBank/DDBJ databases">
        <title>Draft genome sequence of Fusobacterium nucleatum subsp. polymorphum KCOM 1274 (=ChDC F309).</title>
        <authorList>
            <person name="Kook J.-K."/>
            <person name="Park S.-N."/>
            <person name="Lim Y.K."/>
            <person name="Roh H."/>
        </authorList>
    </citation>
    <scope>NUCLEOTIDE SEQUENCE [LARGE SCALE GENOMIC DNA]</scope>
    <source>
        <strain evidence="4">KCOM 1274</strain>
        <strain evidence="9">KCOM 1274 (ChDC F309)</strain>
    </source>
</reference>